<dbReference type="PANTHER" id="PTHR30151:SF20">
    <property type="entry name" value="ABC TRANSPORTER PERMEASE PROTEIN HI_0355-RELATED"/>
    <property type="match status" value="1"/>
</dbReference>
<feature type="transmembrane region" description="Helical" evidence="7">
    <location>
        <begin position="113"/>
        <end position="135"/>
    </location>
</feature>
<feature type="transmembrane region" description="Helical" evidence="7">
    <location>
        <begin position="196"/>
        <end position="216"/>
    </location>
</feature>
<feature type="transmembrane region" description="Helical" evidence="7">
    <location>
        <begin position="75"/>
        <end position="101"/>
    </location>
</feature>
<keyword evidence="6 7" id="KW-0472">Membrane</keyword>
<accession>A0A381XEF5</accession>
<evidence type="ECO:0000256" key="6">
    <source>
        <dbReference type="ARBA" id="ARBA00023136"/>
    </source>
</evidence>
<gene>
    <name evidence="9" type="ORF">METZ01_LOCUS115979</name>
</gene>
<feature type="domain" description="ABC transmembrane type-1" evidence="8">
    <location>
        <begin position="75"/>
        <end position="262"/>
    </location>
</feature>
<proteinExistence type="predicted"/>
<evidence type="ECO:0000259" key="8">
    <source>
        <dbReference type="PROSITE" id="PS50928"/>
    </source>
</evidence>
<evidence type="ECO:0000313" key="9">
    <source>
        <dbReference type="EMBL" id="SVA63125.1"/>
    </source>
</evidence>
<feature type="transmembrane region" description="Helical" evidence="7">
    <location>
        <begin position="141"/>
        <end position="161"/>
    </location>
</feature>
<dbReference type="AlphaFoldDB" id="A0A381XEF5"/>
<dbReference type="GO" id="GO:0055085">
    <property type="term" value="P:transmembrane transport"/>
    <property type="evidence" value="ECO:0007669"/>
    <property type="project" value="InterPro"/>
</dbReference>
<dbReference type="SUPFAM" id="SSF161098">
    <property type="entry name" value="MetI-like"/>
    <property type="match status" value="1"/>
</dbReference>
<evidence type="ECO:0000256" key="4">
    <source>
        <dbReference type="ARBA" id="ARBA00022692"/>
    </source>
</evidence>
<evidence type="ECO:0000256" key="5">
    <source>
        <dbReference type="ARBA" id="ARBA00022989"/>
    </source>
</evidence>
<evidence type="ECO:0000256" key="3">
    <source>
        <dbReference type="ARBA" id="ARBA00022475"/>
    </source>
</evidence>
<organism evidence="9">
    <name type="scientific">marine metagenome</name>
    <dbReference type="NCBI Taxonomy" id="408172"/>
    <lineage>
        <taxon>unclassified sequences</taxon>
        <taxon>metagenomes</taxon>
        <taxon>ecological metagenomes</taxon>
    </lineage>
</organism>
<dbReference type="EMBL" id="UINC01014884">
    <property type="protein sequence ID" value="SVA63125.1"/>
    <property type="molecule type" value="Genomic_DNA"/>
</dbReference>
<dbReference type="Gene3D" id="1.10.3720.10">
    <property type="entry name" value="MetI-like"/>
    <property type="match status" value="1"/>
</dbReference>
<keyword evidence="3" id="KW-1003">Cell membrane</keyword>
<feature type="non-terminal residue" evidence="9">
    <location>
        <position position="1"/>
    </location>
</feature>
<evidence type="ECO:0000256" key="7">
    <source>
        <dbReference type="SAM" id="Phobius"/>
    </source>
</evidence>
<keyword evidence="2" id="KW-0813">Transport</keyword>
<keyword evidence="4 7" id="KW-0812">Transmembrane</keyword>
<dbReference type="InterPro" id="IPR035906">
    <property type="entry name" value="MetI-like_sf"/>
</dbReference>
<evidence type="ECO:0000256" key="1">
    <source>
        <dbReference type="ARBA" id="ARBA00004651"/>
    </source>
</evidence>
<comment type="subcellular location">
    <subcellularLocation>
        <location evidence="1">Cell membrane</location>
        <topology evidence="1">Multi-pass membrane protein</topology>
    </subcellularLocation>
</comment>
<dbReference type="PROSITE" id="PS50928">
    <property type="entry name" value="ABC_TM1"/>
    <property type="match status" value="1"/>
</dbReference>
<protein>
    <recommendedName>
        <fullName evidence="8">ABC transmembrane type-1 domain-containing protein</fullName>
    </recommendedName>
</protein>
<reference evidence="9" key="1">
    <citation type="submission" date="2018-05" db="EMBL/GenBank/DDBJ databases">
        <authorList>
            <person name="Lanie J.A."/>
            <person name="Ng W.-L."/>
            <person name="Kazmierczak K.M."/>
            <person name="Andrzejewski T.M."/>
            <person name="Davidsen T.M."/>
            <person name="Wayne K.J."/>
            <person name="Tettelin H."/>
            <person name="Glass J.I."/>
            <person name="Rusch D."/>
            <person name="Podicherti R."/>
            <person name="Tsui H.-C.T."/>
            <person name="Winkler M.E."/>
        </authorList>
    </citation>
    <scope>NUCLEOTIDE SEQUENCE</scope>
</reference>
<dbReference type="PANTHER" id="PTHR30151">
    <property type="entry name" value="ALKANE SULFONATE ABC TRANSPORTER-RELATED, MEMBRANE SUBUNIT"/>
    <property type="match status" value="1"/>
</dbReference>
<dbReference type="Pfam" id="PF00528">
    <property type="entry name" value="BPD_transp_1"/>
    <property type="match status" value="1"/>
</dbReference>
<keyword evidence="5 7" id="KW-1133">Transmembrane helix</keyword>
<evidence type="ECO:0000256" key="2">
    <source>
        <dbReference type="ARBA" id="ARBA00022448"/>
    </source>
</evidence>
<sequence length="278" mass="30091">VTVAVAVVVLVALWEGYKWVGDQTGGTWPGTTVDLPVTSNDITMPHVGDIAGELFDDIRAGRQTMPMTLYLARKAAVTFLEATIGFTLGVVVGMGLAVLMLRWRFAERGLLPWINVSQTVPLIALAPIVVTWARLQGYPDMFGIALISTYLTFFPVAVSGLRGLQSPDVDHVELMRSYAAPWWATLVKLRLPAARAYLFPAFKLAATLSVVGAIVGEISIGTKTGLGRAILDFAQRYAVWPERLYASVIAAAALGLFVFGLVNGAEWLVMRRSRQVAG</sequence>
<name>A0A381XEF5_9ZZZZ</name>
<dbReference type="InterPro" id="IPR000515">
    <property type="entry name" value="MetI-like"/>
</dbReference>
<dbReference type="GO" id="GO:0005886">
    <property type="term" value="C:plasma membrane"/>
    <property type="evidence" value="ECO:0007669"/>
    <property type="project" value="UniProtKB-SubCell"/>
</dbReference>
<feature type="transmembrane region" description="Helical" evidence="7">
    <location>
        <begin position="244"/>
        <end position="265"/>
    </location>
</feature>